<proteinExistence type="predicted"/>
<keyword evidence="2" id="KW-1133">Transmembrane helix</keyword>
<dbReference type="PANTHER" id="PTHR31503">
    <property type="entry name" value="VACUOLAR CALCIUM ION TRANSPORTER"/>
    <property type="match status" value="1"/>
</dbReference>
<feature type="transmembrane region" description="Helical" evidence="2">
    <location>
        <begin position="57"/>
        <end position="77"/>
    </location>
</feature>
<dbReference type="GO" id="GO:0015369">
    <property type="term" value="F:calcium:proton antiporter activity"/>
    <property type="evidence" value="ECO:0007669"/>
    <property type="project" value="TreeGrafter"/>
</dbReference>
<feature type="transmembrane region" description="Helical" evidence="2">
    <location>
        <begin position="22"/>
        <end position="45"/>
    </location>
</feature>
<protein>
    <submittedName>
        <fullName evidence="3">Uncharacterized protein</fullName>
    </submittedName>
</protein>
<dbReference type="Proteomes" id="UP000183971">
    <property type="component" value="Unassembled WGS sequence"/>
</dbReference>
<evidence type="ECO:0000256" key="1">
    <source>
        <dbReference type="ARBA" id="ARBA00023065"/>
    </source>
</evidence>
<dbReference type="GO" id="GO:0012505">
    <property type="term" value="C:endomembrane system"/>
    <property type="evidence" value="ECO:0007669"/>
    <property type="project" value="TreeGrafter"/>
</dbReference>
<keyword evidence="2" id="KW-0472">Membrane</keyword>
<evidence type="ECO:0000313" key="4">
    <source>
        <dbReference type="Proteomes" id="UP000183971"/>
    </source>
</evidence>
<evidence type="ECO:0000313" key="3">
    <source>
        <dbReference type="EMBL" id="CZR44997.1"/>
    </source>
</evidence>
<comment type="caution">
    <text evidence="3">The sequence shown here is derived from an EMBL/GenBank/DDBJ whole genome shotgun (WGS) entry which is preliminary data.</text>
</comment>
<keyword evidence="2" id="KW-0812">Transmembrane</keyword>
<sequence length="136" mass="14650">MIVVIIVATLAKDLNRSVFHPLSMFFLGSFLGIIPLVYIIGQVVASISTQSSMGISAALNAMFSTIFEVVFYCVAIGCRKGKLVEGCIIRSILAGVLFLPGISMCFGALRRKTQRFNAKSPSVYFNDAALYNNGGV</sequence>
<keyword evidence="1" id="KW-0406">Ion transport</keyword>
<reference evidence="4" key="1">
    <citation type="journal article" date="2016" name="Genome Biol. Evol.">
        <title>Comparative 'omics' of the Fusarium fujikuroi species complex highlights differences in genetic potential and metabolite synthesis.</title>
        <authorList>
            <person name="Niehaus E.-M."/>
            <person name="Muensterkoetter M."/>
            <person name="Proctor R.H."/>
            <person name="Brown D.W."/>
            <person name="Sharon A."/>
            <person name="Idan Y."/>
            <person name="Oren-Young L."/>
            <person name="Sieber C.M."/>
            <person name="Novak O."/>
            <person name="Pencik A."/>
            <person name="Tarkowska D."/>
            <person name="Hromadova K."/>
            <person name="Freeman S."/>
            <person name="Maymon M."/>
            <person name="Elazar M."/>
            <person name="Youssef S.A."/>
            <person name="El-Shabrawy E.S.M."/>
            <person name="Shalaby A.B.A."/>
            <person name="Houterman P."/>
            <person name="Brock N.L."/>
            <person name="Burkhardt I."/>
            <person name="Tsavkelova E.A."/>
            <person name="Dickschat J.S."/>
            <person name="Galuszka P."/>
            <person name="Gueldener U."/>
            <person name="Tudzynski B."/>
        </authorList>
    </citation>
    <scope>NUCLEOTIDE SEQUENCE [LARGE SCALE GENOMIC DNA]</scope>
    <source>
        <strain evidence="4">ET1</strain>
    </source>
</reference>
<dbReference type="InterPro" id="IPR004713">
    <property type="entry name" value="CaH_exchang"/>
</dbReference>
<dbReference type="GO" id="GO:0006874">
    <property type="term" value="P:intracellular calcium ion homeostasis"/>
    <property type="evidence" value="ECO:0007669"/>
    <property type="project" value="TreeGrafter"/>
</dbReference>
<accession>A0A1L7VX28</accession>
<dbReference type="GeneID" id="42059607"/>
<dbReference type="PANTHER" id="PTHR31503:SF10">
    <property type="entry name" value="VNX1 PROTEIN"/>
    <property type="match status" value="1"/>
</dbReference>
<dbReference type="AlphaFoldDB" id="A0A1L7VX28"/>
<dbReference type="VEuPathDB" id="FungiDB:FPRO_14749"/>
<feature type="transmembrane region" description="Helical" evidence="2">
    <location>
        <begin position="89"/>
        <end position="109"/>
    </location>
</feature>
<evidence type="ECO:0000256" key="2">
    <source>
        <dbReference type="SAM" id="Phobius"/>
    </source>
</evidence>
<dbReference type="EMBL" id="FJOF01000008">
    <property type="protein sequence ID" value="CZR44997.1"/>
    <property type="molecule type" value="Genomic_DNA"/>
</dbReference>
<gene>
    <name evidence="3" type="ORF">FPRO_14749</name>
</gene>
<keyword evidence="1" id="KW-0813">Transport</keyword>
<organism evidence="3 4">
    <name type="scientific">Fusarium proliferatum (strain ET1)</name>
    <name type="common">Orchid endophyte fungus</name>
    <dbReference type="NCBI Taxonomy" id="1227346"/>
    <lineage>
        <taxon>Eukaryota</taxon>
        <taxon>Fungi</taxon>
        <taxon>Dikarya</taxon>
        <taxon>Ascomycota</taxon>
        <taxon>Pezizomycotina</taxon>
        <taxon>Sordariomycetes</taxon>
        <taxon>Hypocreomycetidae</taxon>
        <taxon>Hypocreales</taxon>
        <taxon>Nectriaceae</taxon>
        <taxon>Fusarium</taxon>
        <taxon>Fusarium fujikuroi species complex</taxon>
    </lineage>
</organism>
<keyword evidence="4" id="KW-1185">Reference proteome</keyword>
<dbReference type="GO" id="GO:0016020">
    <property type="term" value="C:membrane"/>
    <property type="evidence" value="ECO:0007669"/>
    <property type="project" value="InterPro"/>
</dbReference>
<name>A0A1L7VX28_FUSPR</name>
<dbReference type="RefSeq" id="XP_031085531.1">
    <property type="nucleotide sequence ID" value="XM_031219810.1"/>
</dbReference>